<dbReference type="Gene3D" id="3.40.50.1000">
    <property type="entry name" value="HAD superfamily/HAD-like"/>
    <property type="match status" value="1"/>
</dbReference>
<dbReference type="SFLD" id="SFLDS00003">
    <property type="entry name" value="Haloacid_Dehalogenase"/>
    <property type="match status" value="1"/>
</dbReference>
<dbReference type="InterPro" id="IPR006439">
    <property type="entry name" value="HAD-SF_hydro_IA"/>
</dbReference>
<dbReference type="InterPro" id="IPR036412">
    <property type="entry name" value="HAD-like_sf"/>
</dbReference>
<reference evidence="1" key="1">
    <citation type="journal article" date="2021" name="PeerJ">
        <title>Extensive microbial diversity within the chicken gut microbiome revealed by metagenomics and culture.</title>
        <authorList>
            <person name="Gilroy R."/>
            <person name="Ravi A."/>
            <person name="Getino M."/>
            <person name="Pursley I."/>
            <person name="Horton D.L."/>
            <person name="Alikhan N.F."/>
            <person name="Baker D."/>
            <person name="Gharbi K."/>
            <person name="Hall N."/>
            <person name="Watson M."/>
            <person name="Adriaenssens E.M."/>
            <person name="Foster-Nyarko E."/>
            <person name="Jarju S."/>
            <person name="Secka A."/>
            <person name="Antonio M."/>
            <person name="Oren A."/>
            <person name="Chaudhuri R.R."/>
            <person name="La Ragione R."/>
            <person name="Hildebrand F."/>
            <person name="Pallen M.J."/>
        </authorList>
    </citation>
    <scope>NUCLEOTIDE SEQUENCE</scope>
    <source>
        <strain evidence="1">ChiHejej3B27-3195</strain>
    </source>
</reference>
<organism evidence="1 2">
    <name type="scientific">Candidatus Nesterenkonia stercoripullorum</name>
    <dbReference type="NCBI Taxonomy" id="2838701"/>
    <lineage>
        <taxon>Bacteria</taxon>
        <taxon>Bacillati</taxon>
        <taxon>Actinomycetota</taxon>
        <taxon>Actinomycetes</taxon>
        <taxon>Micrococcales</taxon>
        <taxon>Micrococcaceae</taxon>
        <taxon>Nesterenkonia</taxon>
    </lineage>
</organism>
<comment type="caution">
    <text evidence="1">The sequence shown here is derived from an EMBL/GenBank/DDBJ whole genome shotgun (WGS) entry which is preliminary data.</text>
</comment>
<dbReference type="GO" id="GO:0050308">
    <property type="term" value="F:sugar-phosphatase activity"/>
    <property type="evidence" value="ECO:0007669"/>
    <property type="project" value="TreeGrafter"/>
</dbReference>
<reference evidence="1" key="2">
    <citation type="submission" date="2021-04" db="EMBL/GenBank/DDBJ databases">
        <authorList>
            <person name="Gilroy R."/>
        </authorList>
    </citation>
    <scope>NUCLEOTIDE SEQUENCE</scope>
    <source>
        <strain evidence="1">ChiHejej3B27-3195</strain>
    </source>
</reference>
<gene>
    <name evidence="1" type="ORF">H9871_09665</name>
</gene>
<sequence length="220" mass="23191">MDFAVDAILFDCDGVLVDSLETAAHAWDAWARDFAPDFDFRSQMTHGARSSDVIATLVEPERHAEAVAALDAAEVALAHETSPVPGAVELSERIPEGRWAVVTSGIREVARTRLRAAGFTLPEHIITAEDVTRGKPDAEPYARGAAALGVPAHRCAVLEDAAAGVKAARAAGVQVVIGVGDHLDGAFVDAHVEDLREVSFGERGLSVKSPYAASTSAETR</sequence>
<protein>
    <submittedName>
        <fullName evidence="1">HAD-IA family hydrolase</fullName>
    </submittedName>
</protein>
<dbReference type="SUPFAM" id="SSF56784">
    <property type="entry name" value="HAD-like"/>
    <property type="match status" value="1"/>
</dbReference>
<dbReference type="EMBL" id="DXGD01000355">
    <property type="protein sequence ID" value="HIX00399.1"/>
    <property type="molecule type" value="Genomic_DNA"/>
</dbReference>
<dbReference type="Gene3D" id="1.10.150.240">
    <property type="entry name" value="Putative phosphatase, domain 2"/>
    <property type="match status" value="1"/>
</dbReference>
<dbReference type="InterPro" id="IPR023214">
    <property type="entry name" value="HAD_sf"/>
</dbReference>
<dbReference type="PANTHER" id="PTHR43481:SF4">
    <property type="entry name" value="GLYCEROL-1-PHOSPHATE PHOSPHOHYDROLASE 1-RELATED"/>
    <property type="match status" value="1"/>
</dbReference>
<dbReference type="PANTHER" id="PTHR43481">
    <property type="entry name" value="FRUCTOSE-1-PHOSPHATE PHOSPHATASE"/>
    <property type="match status" value="1"/>
</dbReference>
<keyword evidence="1" id="KW-0378">Hydrolase</keyword>
<dbReference type="Pfam" id="PF00702">
    <property type="entry name" value="Hydrolase"/>
    <property type="match status" value="1"/>
</dbReference>
<dbReference type="NCBIfam" id="TIGR01509">
    <property type="entry name" value="HAD-SF-IA-v3"/>
    <property type="match status" value="1"/>
</dbReference>
<dbReference type="InterPro" id="IPR023198">
    <property type="entry name" value="PGP-like_dom2"/>
</dbReference>
<dbReference type="NCBIfam" id="TIGR01549">
    <property type="entry name" value="HAD-SF-IA-v1"/>
    <property type="match status" value="1"/>
</dbReference>
<evidence type="ECO:0000313" key="2">
    <source>
        <dbReference type="Proteomes" id="UP000824151"/>
    </source>
</evidence>
<dbReference type="Proteomes" id="UP000824151">
    <property type="component" value="Unassembled WGS sequence"/>
</dbReference>
<dbReference type="InterPro" id="IPR051806">
    <property type="entry name" value="HAD-like_SPP"/>
</dbReference>
<dbReference type="AlphaFoldDB" id="A0A9D2A816"/>
<dbReference type="SFLD" id="SFLDG01129">
    <property type="entry name" value="C1.5:_HAD__Beta-PGM__Phosphata"/>
    <property type="match status" value="1"/>
</dbReference>
<accession>A0A9D2A816</accession>
<name>A0A9D2A816_9MICC</name>
<proteinExistence type="predicted"/>
<evidence type="ECO:0000313" key="1">
    <source>
        <dbReference type="EMBL" id="HIX00399.1"/>
    </source>
</evidence>